<name>A0A8D7FJ63_MUSAM</name>
<protein>
    <submittedName>
        <fullName evidence="1">(wild Malaysian banana) hypothetical protein</fullName>
    </submittedName>
</protein>
<dbReference type="EMBL" id="HG996473">
    <property type="protein sequence ID" value="CAG1855702.1"/>
    <property type="molecule type" value="Genomic_DNA"/>
</dbReference>
<dbReference type="AlphaFoldDB" id="A0A8D7FJ63"/>
<organism evidence="1">
    <name type="scientific">Musa acuminata subsp. malaccensis</name>
    <name type="common">Wild banana</name>
    <name type="synonym">Musa malaccensis</name>
    <dbReference type="NCBI Taxonomy" id="214687"/>
    <lineage>
        <taxon>Eukaryota</taxon>
        <taxon>Viridiplantae</taxon>
        <taxon>Streptophyta</taxon>
        <taxon>Embryophyta</taxon>
        <taxon>Tracheophyta</taxon>
        <taxon>Spermatophyta</taxon>
        <taxon>Magnoliopsida</taxon>
        <taxon>Liliopsida</taxon>
        <taxon>Zingiberales</taxon>
        <taxon>Musaceae</taxon>
        <taxon>Musa</taxon>
    </lineage>
</organism>
<sequence>TSTRVLDWPRRSSTFALSPPRIARLILLLDRSWLNRFGNVFLCCLFFLSRTRFDAPFRGLSVVGIVSALQDPAVDRRNTF</sequence>
<proteinExistence type="predicted"/>
<evidence type="ECO:0000313" key="1">
    <source>
        <dbReference type="EMBL" id="CAG1855702.1"/>
    </source>
</evidence>
<feature type="non-terminal residue" evidence="1">
    <location>
        <position position="1"/>
    </location>
</feature>
<gene>
    <name evidence="1" type="ORF">GSMUA_49360.1</name>
</gene>
<accession>A0A8D7FJ63</accession>
<reference evidence="1" key="1">
    <citation type="submission" date="2021-03" db="EMBL/GenBank/DDBJ databases">
        <authorList>
            <consortium name="Genoscope - CEA"/>
            <person name="William W."/>
        </authorList>
    </citation>
    <scope>NUCLEOTIDE SEQUENCE</scope>
    <source>
        <strain evidence="1">Doubled-haploid Pahang</strain>
    </source>
</reference>